<dbReference type="Proteomes" id="UP001151760">
    <property type="component" value="Unassembled WGS sequence"/>
</dbReference>
<keyword evidence="3" id="KW-1185">Reference proteome</keyword>
<dbReference type="EMBL" id="BQNB010018368">
    <property type="protein sequence ID" value="GJT73630.1"/>
    <property type="molecule type" value="Genomic_DNA"/>
</dbReference>
<protein>
    <submittedName>
        <fullName evidence="2">Uncharacterized protein</fullName>
    </submittedName>
</protein>
<reference evidence="2" key="2">
    <citation type="submission" date="2022-01" db="EMBL/GenBank/DDBJ databases">
        <authorList>
            <person name="Yamashiro T."/>
            <person name="Shiraishi A."/>
            <person name="Satake H."/>
            <person name="Nakayama K."/>
        </authorList>
    </citation>
    <scope>NUCLEOTIDE SEQUENCE</scope>
</reference>
<feature type="compositionally biased region" description="Basic and acidic residues" evidence="1">
    <location>
        <begin position="30"/>
        <end position="46"/>
    </location>
</feature>
<evidence type="ECO:0000313" key="2">
    <source>
        <dbReference type="EMBL" id="GJT73630.1"/>
    </source>
</evidence>
<accession>A0ABQ5GDS7</accession>
<reference evidence="2" key="1">
    <citation type="journal article" date="2022" name="Int. J. Mol. Sci.">
        <title>Draft Genome of Tanacetum Coccineum: Genomic Comparison of Closely Related Tanacetum-Family Plants.</title>
        <authorList>
            <person name="Yamashiro T."/>
            <person name="Shiraishi A."/>
            <person name="Nakayama K."/>
            <person name="Satake H."/>
        </authorList>
    </citation>
    <scope>NUCLEOTIDE SEQUENCE</scope>
</reference>
<evidence type="ECO:0000256" key="1">
    <source>
        <dbReference type="SAM" id="MobiDB-lite"/>
    </source>
</evidence>
<sequence>MKVPSPMRKPPALSGDAGCQDSTLHSRWSKIKEKPQWVGDKWEKSTDGNGEGDSSTRSGVELSFKDSILEIRRWKFNIFSRRIHAKRYSMSSKSSLSLEVSSFGSKSALTIPGGIGAI</sequence>
<evidence type="ECO:0000313" key="3">
    <source>
        <dbReference type="Proteomes" id="UP001151760"/>
    </source>
</evidence>
<feature type="region of interest" description="Disordered" evidence="1">
    <location>
        <begin position="1"/>
        <end position="58"/>
    </location>
</feature>
<organism evidence="2 3">
    <name type="scientific">Tanacetum coccineum</name>
    <dbReference type="NCBI Taxonomy" id="301880"/>
    <lineage>
        <taxon>Eukaryota</taxon>
        <taxon>Viridiplantae</taxon>
        <taxon>Streptophyta</taxon>
        <taxon>Embryophyta</taxon>
        <taxon>Tracheophyta</taxon>
        <taxon>Spermatophyta</taxon>
        <taxon>Magnoliopsida</taxon>
        <taxon>eudicotyledons</taxon>
        <taxon>Gunneridae</taxon>
        <taxon>Pentapetalae</taxon>
        <taxon>asterids</taxon>
        <taxon>campanulids</taxon>
        <taxon>Asterales</taxon>
        <taxon>Asteraceae</taxon>
        <taxon>Asteroideae</taxon>
        <taxon>Anthemideae</taxon>
        <taxon>Anthemidinae</taxon>
        <taxon>Tanacetum</taxon>
    </lineage>
</organism>
<gene>
    <name evidence="2" type="ORF">Tco_1032916</name>
</gene>
<proteinExistence type="predicted"/>
<comment type="caution">
    <text evidence="2">The sequence shown here is derived from an EMBL/GenBank/DDBJ whole genome shotgun (WGS) entry which is preliminary data.</text>
</comment>
<name>A0ABQ5GDS7_9ASTR</name>